<organism evidence="2">
    <name type="scientific">Tanacetum cinerariifolium</name>
    <name type="common">Dalmatian daisy</name>
    <name type="synonym">Chrysanthemum cinerariifolium</name>
    <dbReference type="NCBI Taxonomy" id="118510"/>
    <lineage>
        <taxon>Eukaryota</taxon>
        <taxon>Viridiplantae</taxon>
        <taxon>Streptophyta</taxon>
        <taxon>Embryophyta</taxon>
        <taxon>Tracheophyta</taxon>
        <taxon>Spermatophyta</taxon>
        <taxon>Magnoliopsida</taxon>
        <taxon>eudicotyledons</taxon>
        <taxon>Gunneridae</taxon>
        <taxon>Pentapetalae</taxon>
        <taxon>asterids</taxon>
        <taxon>campanulids</taxon>
        <taxon>Asterales</taxon>
        <taxon>Asteraceae</taxon>
        <taxon>Asteroideae</taxon>
        <taxon>Anthemideae</taxon>
        <taxon>Anthemidinae</taxon>
        <taxon>Tanacetum</taxon>
    </lineage>
</organism>
<accession>A0A699TJV3</accession>
<gene>
    <name evidence="2" type="ORF">Tci_882049</name>
</gene>
<evidence type="ECO:0008006" key="3">
    <source>
        <dbReference type="Google" id="ProtNLM"/>
    </source>
</evidence>
<comment type="caution">
    <text evidence="2">The sequence shown here is derived from an EMBL/GenBank/DDBJ whole genome shotgun (WGS) entry which is preliminary data.</text>
</comment>
<sequence length="71" mass="8069">HDPDFLPEPIYPEYIPLEDEHILLAEEQPLPPVVSPTAESPGYVAESDPEEDLEEYEEDETEDGPVDFPMD</sequence>
<dbReference type="EMBL" id="BKCJ011249928">
    <property type="protein sequence ID" value="GFD10080.1"/>
    <property type="molecule type" value="Genomic_DNA"/>
</dbReference>
<feature type="non-terminal residue" evidence="2">
    <location>
        <position position="1"/>
    </location>
</feature>
<feature type="region of interest" description="Disordered" evidence="1">
    <location>
        <begin position="27"/>
        <end position="71"/>
    </location>
</feature>
<evidence type="ECO:0000256" key="1">
    <source>
        <dbReference type="SAM" id="MobiDB-lite"/>
    </source>
</evidence>
<proteinExistence type="predicted"/>
<evidence type="ECO:0000313" key="2">
    <source>
        <dbReference type="EMBL" id="GFD10080.1"/>
    </source>
</evidence>
<feature type="compositionally biased region" description="Acidic residues" evidence="1">
    <location>
        <begin position="47"/>
        <end position="71"/>
    </location>
</feature>
<dbReference type="AlphaFoldDB" id="A0A699TJV3"/>
<reference evidence="2" key="1">
    <citation type="journal article" date="2019" name="Sci. Rep.">
        <title>Draft genome of Tanacetum cinerariifolium, the natural source of mosquito coil.</title>
        <authorList>
            <person name="Yamashiro T."/>
            <person name="Shiraishi A."/>
            <person name="Satake H."/>
            <person name="Nakayama K."/>
        </authorList>
    </citation>
    <scope>NUCLEOTIDE SEQUENCE</scope>
</reference>
<protein>
    <recommendedName>
        <fullName evidence="3">Reverse transcriptase domain-containing protein</fullName>
    </recommendedName>
</protein>
<name>A0A699TJV3_TANCI</name>